<dbReference type="EMBL" id="FUIG01000036">
    <property type="protein sequence ID" value="SJM32485.1"/>
    <property type="molecule type" value="Genomic_DNA"/>
</dbReference>
<keyword evidence="2" id="KW-1185">Reference proteome</keyword>
<evidence type="ECO:0000313" key="2">
    <source>
        <dbReference type="Proteomes" id="UP000245698"/>
    </source>
</evidence>
<gene>
    <name evidence="1" type="ORF">BQ8482_290080</name>
</gene>
<reference evidence="2" key="1">
    <citation type="submission" date="2016-12" db="EMBL/GenBank/DDBJ databases">
        <authorList>
            <person name="Brunel B."/>
        </authorList>
    </citation>
    <scope>NUCLEOTIDE SEQUENCE [LARGE SCALE GENOMIC DNA]</scope>
</reference>
<evidence type="ECO:0000313" key="1">
    <source>
        <dbReference type="EMBL" id="SJM32485.1"/>
    </source>
</evidence>
<organism evidence="1 2">
    <name type="scientific">Mesorhizobium delmotii</name>
    <dbReference type="NCBI Taxonomy" id="1631247"/>
    <lineage>
        <taxon>Bacteria</taxon>
        <taxon>Pseudomonadati</taxon>
        <taxon>Pseudomonadota</taxon>
        <taxon>Alphaproteobacteria</taxon>
        <taxon>Hyphomicrobiales</taxon>
        <taxon>Phyllobacteriaceae</taxon>
        <taxon>Mesorhizobium</taxon>
    </lineage>
</organism>
<dbReference type="Proteomes" id="UP000245698">
    <property type="component" value="Unassembled WGS sequence"/>
</dbReference>
<dbReference type="AlphaFoldDB" id="A0A2P9AMV1"/>
<sequence length="182" mass="21052">MRMELANAVRDRYAAAANKDKRRILEEFIAATGYHEKSAIRVLNSSSEPKRRQTRQRPSIYDEAARGVLIVLWEASDRVCGKRLKALLPIILPALERNGHLKLEEEIRRKILSMSAATIDRLLQIPRRTGRTKKPRVVPGPRRRIKMRTFADWNEPPPAAWKWTWWLIAGRSTAAATFIAWF</sequence>
<proteinExistence type="predicted"/>
<protein>
    <submittedName>
        <fullName evidence="1">Uncharacterized protein</fullName>
    </submittedName>
</protein>
<name>A0A2P9AMV1_9HYPH</name>
<accession>A0A2P9AMV1</accession>